<protein>
    <recommendedName>
        <fullName evidence="4">ATP-binding protein</fullName>
    </recommendedName>
</protein>
<feature type="transmembrane region" description="Helical" evidence="1">
    <location>
        <begin position="204"/>
        <end position="227"/>
    </location>
</feature>
<comment type="caution">
    <text evidence="2">The sequence shown here is derived from an EMBL/GenBank/DDBJ whole genome shotgun (WGS) entry which is preliminary data.</text>
</comment>
<dbReference type="AlphaFoldDB" id="A0A7W2IVG3"/>
<organism evidence="2 3">
    <name type="scientific">Vibrio marinisediminis</name>
    <dbReference type="NCBI Taxonomy" id="2758441"/>
    <lineage>
        <taxon>Bacteria</taxon>
        <taxon>Pseudomonadati</taxon>
        <taxon>Pseudomonadota</taxon>
        <taxon>Gammaproteobacteria</taxon>
        <taxon>Vibrionales</taxon>
        <taxon>Vibrionaceae</taxon>
        <taxon>Vibrio</taxon>
    </lineage>
</organism>
<proteinExistence type="predicted"/>
<evidence type="ECO:0008006" key="4">
    <source>
        <dbReference type="Google" id="ProtNLM"/>
    </source>
</evidence>
<reference evidence="2 3" key="1">
    <citation type="submission" date="2020-07" db="EMBL/GenBank/DDBJ databases">
        <title>Vibrio marinisediminis sp. nov., isolated from marine sediment.</title>
        <authorList>
            <person name="Ji X."/>
        </authorList>
    </citation>
    <scope>NUCLEOTIDE SEQUENCE [LARGE SCALE GENOMIC DNA]</scope>
    <source>
        <strain evidence="2 3">404</strain>
    </source>
</reference>
<dbReference type="Proteomes" id="UP000571701">
    <property type="component" value="Unassembled WGS sequence"/>
</dbReference>
<keyword evidence="3" id="KW-1185">Reference proteome</keyword>
<dbReference type="EMBL" id="JACFYF010000026">
    <property type="protein sequence ID" value="MBA5764601.1"/>
    <property type="molecule type" value="Genomic_DNA"/>
</dbReference>
<dbReference type="RefSeq" id="WP_182110647.1">
    <property type="nucleotide sequence ID" value="NZ_JACFYF010000026.1"/>
</dbReference>
<keyword evidence="1" id="KW-0812">Transmembrane</keyword>
<evidence type="ECO:0000313" key="3">
    <source>
        <dbReference type="Proteomes" id="UP000571701"/>
    </source>
</evidence>
<keyword evidence="1" id="KW-0472">Membrane</keyword>
<sequence length="240" mass="27516">MRFLKLRTDHNRTRKDGARYVTPLVVDAPRRFAPSRDRKETSLRRKQCQLITGAHDSGKSRWLTRLRESRHEIWGRKSQPVLLEGLMPLSSWVEVKGIEQWYAKRCGDDSQMVIWHKLNLQQKADLLGDYLMETQSLLFIDDAHKLTGRKAQVARKCLLSAKIWLMTSSEEGRLPPSIRPIVERRDPQRTNLESDVSYDTTKALIWFMVAMCVVAGAWEAGAVIGGLQMLGSGRRSTRAD</sequence>
<name>A0A7W2IVG3_9VIBR</name>
<accession>A0A7W2IVG3</accession>
<evidence type="ECO:0000313" key="2">
    <source>
        <dbReference type="EMBL" id="MBA5764601.1"/>
    </source>
</evidence>
<keyword evidence="1" id="KW-1133">Transmembrane helix</keyword>
<gene>
    <name evidence="2" type="ORF">H2O73_19765</name>
</gene>
<evidence type="ECO:0000256" key="1">
    <source>
        <dbReference type="SAM" id="Phobius"/>
    </source>
</evidence>